<organism evidence="2 3">
    <name type="scientific">Candidatus Accumulibacter appositus</name>
    <dbReference type="NCBI Taxonomy" id="1454003"/>
    <lineage>
        <taxon>Bacteria</taxon>
        <taxon>Pseudomonadati</taxon>
        <taxon>Pseudomonadota</taxon>
        <taxon>Betaproteobacteria</taxon>
        <taxon>Candidatus Accumulibacter</taxon>
    </lineage>
</organism>
<reference evidence="2 3" key="1">
    <citation type="submission" date="2014-02" db="EMBL/GenBank/DDBJ databases">
        <title>Expanding our view of genomic diversity in Candidatus Accumulibacter clades.</title>
        <authorList>
            <person name="Skennerton C.T."/>
            <person name="Barr J.J."/>
            <person name="Slater F.R."/>
            <person name="Bond P.L."/>
            <person name="Tyson G.W."/>
        </authorList>
    </citation>
    <scope>NUCLEOTIDE SEQUENCE [LARGE SCALE GENOMIC DNA]</scope>
    <source>
        <strain evidence="3">BA-92</strain>
    </source>
</reference>
<dbReference type="PATRIC" id="fig|1454003.3.peg.2850"/>
<proteinExistence type="predicted"/>
<evidence type="ECO:0000256" key="1">
    <source>
        <dbReference type="SAM" id="MobiDB-lite"/>
    </source>
</evidence>
<dbReference type="Proteomes" id="UP000021816">
    <property type="component" value="Unassembled WGS sequence"/>
</dbReference>
<accession>A0A011N887</accession>
<sequence length="1348" mass="150224">MLIVPRRVREVKQDRQGSDPPLGSPTQSLEEYREQAAWILLGEPGAGKSSAFEQEAEAHGGIVLAIAAFLEGVETEWQGKTLFLDGLDETRTGGGDDSILFKIRARLKQLGNPPFRIACRAADWFGSGDQKTMAGASPDGQLAVLLLEPLNDEEILDILRSNHGVEAPEAFVNKASEHGVDGLLSNPQTLGLLAQAVRGDQWPATREQTFELACQKLAEEANRLHRNKLRGRPPTIEKLLDAAGQLFAVLLLANKTGIALDREAADARFPALEDFSPPDPEMAAGAVRSKLFRPSASREERVEPIHRSISEFLAARWLGQQIDMRGLPLGRVLNLLLGTDGRTVAGLRGLYGWLALHCHAARPRLIDADPLTVVIYGDVKPMPRADKQRILAGLRREAARHTAFAWQVQTSHPYGALADPELIDDFVAVLKLPERDDATQACVSCVLQILLHGERLSELANTVLALVSDDTRWGRVRTCALEVWIKLDGSAQQALALLDAIASDQIADSDDELAGILLGHLYPQEIRAADLLRFWHTPKDRDLAGSFAWFWGHELPNKIPDSHLPIVLDQLALRSDLQSPEGREFHTTRMVSRLLGRGVVLHGEGVSNERLFGWLRIGVDEWGDVQTDEEDRKALAGWLEDHPERHKSLLSLCFKESEGKAGECFFVSEGRLHGATAPNDIGLWHLEQAAHATSDSGADRHLYYAVNALMYQRGSLGLTLEKIEEWGEAHPARKHLLPPHLAWDVTAERQDRAARAKVRRLQRSDTKRERSIRLAEHLNAIRSGTANVALLNELAGVWLNRYSDTSGETALERFDSYCENGQQLLAAAEAGFRQCVERDGLPSVEEIIDLGVEQREHFIRQPCLLGMELRWRTSPEGIAALPDHTLHRMVAFRLTYGVGNSPPWFSYLVEQQPSVVADVLMAYVNAGLKAKQEFSGGSYPLAHDPNYGEVARIAVPRLLERFPLRARSGQLRHLEYLLKAALRYSLEQLPALVEKKIATKSMDVAQKVYWLAAAMLVDPAAYEAALLGYVGNSANRANYLSSFLSKRFGGLNNEYQLSASIIGKLIEVLAPHAELEFPQSGGWVNEAMQRGDQIRTLVRRLGVLGTDAATQEVERLLSLPTLTRLTYLLENTRHQLRLQRRESSFAFPPLAGVVTILANHEPASAADLAALTLDHLDDIARDIRTNNDDGFRAFWNVENRQPTSEREENLCRDELLTRLGPRLASFGVDCQPEGDYFNDKRADMRVSYRNQFACPIEVKGEWHDSLWTALRSQLIEQYALDPKAAGYGIYLVLWFGGKRQRGAKDQGSKPTSPEELRERLQSQLDPVEQKRIFVRVLDVSWPVMPQVR</sequence>
<feature type="region of interest" description="Disordered" evidence="1">
    <location>
        <begin position="9"/>
        <end position="28"/>
    </location>
</feature>
<dbReference type="STRING" id="1454003.AW10_02793"/>
<dbReference type="EMBL" id="JEMX01000065">
    <property type="protein sequence ID" value="EXI78803.1"/>
    <property type="molecule type" value="Genomic_DNA"/>
</dbReference>
<evidence type="ECO:0000313" key="3">
    <source>
        <dbReference type="Proteomes" id="UP000021816"/>
    </source>
</evidence>
<name>A0A011N887_9PROT</name>
<comment type="caution">
    <text evidence="2">The sequence shown here is derived from an EMBL/GenBank/DDBJ whole genome shotgun (WGS) entry which is preliminary data.</text>
</comment>
<protein>
    <submittedName>
        <fullName evidence="2">Uncharacterized protein</fullName>
    </submittedName>
</protein>
<gene>
    <name evidence="2" type="ORF">AW10_02793</name>
</gene>
<evidence type="ECO:0000313" key="2">
    <source>
        <dbReference type="EMBL" id="EXI78803.1"/>
    </source>
</evidence>